<dbReference type="EnsemblMetazoa" id="AFAF012004-RA">
    <property type="protein sequence ID" value="AFAF012004-PA"/>
    <property type="gene ID" value="AFAF012004"/>
</dbReference>
<accession>A0A182QKD3</accession>
<reference evidence="1" key="2">
    <citation type="submission" date="2020-05" db="UniProtKB">
        <authorList>
            <consortium name="EnsemblMetazoa"/>
        </authorList>
    </citation>
    <scope>IDENTIFICATION</scope>
    <source>
        <strain evidence="1">FAR1</strain>
    </source>
</reference>
<dbReference type="EMBL" id="AXCN02001615">
    <property type="status" value="NOT_ANNOTATED_CDS"/>
    <property type="molecule type" value="Genomic_DNA"/>
</dbReference>
<evidence type="ECO:0000313" key="2">
    <source>
        <dbReference type="Proteomes" id="UP000075886"/>
    </source>
</evidence>
<name>A0A182QKD3_9DIPT</name>
<proteinExistence type="predicted"/>
<sequence>MQTAHLHDVRREELVEVEGGIAVYQHQRRALLQQLNVCQISTFEYTLHSLLLIGHENLLPVEHIEPPVDRVLDPLDEVHPRLEARRWMGQVGGVERDVRQVLRVRRHVVRRDGHQRRIVEVLQEAEQKLAHREIVYHQIEPERFRICAQLPYDVLVLENAASRLVELVHVVDVPERVLLIEPNSAWPGDGVEETSYIRISQSRNW</sequence>
<dbReference type="Proteomes" id="UP000075886">
    <property type="component" value="Unassembled WGS sequence"/>
</dbReference>
<organism evidence="1 2">
    <name type="scientific">Anopheles farauti</name>
    <dbReference type="NCBI Taxonomy" id="69004"/>
    <lineage>
        <taxon>Eukaryota</taxon>
        <taxon>Metazoa</taxon>
        <taxon>Ecdysozoa</taxon>
        <taxon>Arthropoda</taxon>
        <taxon>Hexapoda</taxon>
        <taxon>Insecta</taxon>
        <taxon>Pterygota</taxon>
        <taxon>Neoptera</taxon>
        <taxon>Endopterygota</taxon>
        <taxon>Diptera</taxon>
        <taxon>Nematocera</taxon>
        <taxon>Culicoidea</taxon>
        <taxon>Culicidae</taxon>
        <taxon>Anophelinae</taxon>
        <taxon>Anopheles</taxon>
    </lineage>
</organism>
<evidence type="ECO:0000313" key="1">
    <source>
        <dbReference type="EnsemblMetazoa" id="AFAF012004-PA"/>
    </source>
</evidence>
<keyword evidence="2" id="KW-1185">Reference proteome</keyword>
<dbReference type="VEuPathDB" id="VectorBase:AFAF012004"/>
<dbReference type="AlphaFoldDB" id="A0A182QKD3"/>
<reference evidence="2" key="1">
    <citation type="submission" date="2014-01" db="EMBL/GenBank/DDBJ databases">
        <title>The Genome Sequence of Anopheles farauti FAR1 (V2).</title>
        <authorList>
            <consortium name="The Broad Institute Genomics Platform"/>
            <person name="Neafsey D.E."/>
            <person name="Besansky N."/>
            <person name="Howell P."/>
            <person name="Walton C."/>
            <person name="Young S.K."/>
            <person name="Zeng Q."/>
            <person name="Gargeya S."/>
            <person name="Fitzgerald M."/>
            <person name="Haas B."/>
            <person name="Abouelleil A."/>
            <person name="Allen A.W."/>
            <person name="Alvarado L."/>
            <person name="Arachchi H.M."/>
            <person name="Berlin A.M."/>
            <person name="Chapman S.B."/>
            <person name="Gainer-Dewar J."/>
            <person name="Goldberg J."/>
            <person name="Griggs A."/>
            <person name="Gujja S."/>
            <person name="Hansen M."/>
            <person name="Howarth C."/>
            <person name="Imamovic A."/>
            <person name="Ireland A."/>
            <person name="Larimer J."/>
            <person name="McCowan C."/>
            <person name="Murphy C."/>
            <person name="Pearson M."/>
            <person name="Poon T.W."/>
            <person name="Priest M."/>
            <person name="Roberts A."/>
            <person name="Saif S."/>
            <person name="Shea T."/>
            <person name="Sisk P."/>
            <person name="Sykes S."/>
            <person name="Wortman J."/>
            <person name="Nusbaum C."/>
            <person name="Birren B."/>
        </authorList>
    </citation>
    <scope>NUCLEOTIDE SEQUENCE [LARGE SCALE GENOMIC DNA]</scope>
    <source>
        <strain evidence="2">FAR1</strain>
    </source>
</reference>
<protein>
    <submittedName>
        <fullName evidence="1">Uncharacterized protein</fullName>
    </submittedName>
</protein>